<dbReference type="KEGG" id="mpp:MICPUCDRAFT_7046"/>
<accession>C1MJB7</accession>
<dbReference type="PANTHER" id="PTHR24161">
    <property type="entry name" value="ANK_REP_REGION DOMAIN-CONTAINING PROTEIN-RELATED"/>
    <property type="match status" value="1"/>
</dbReference>
<evidence type="ECO:0000256" key="1">
    <source>
        <dbReference type="ARBA" id="ARBA00022737"/>
    </source>
</evidence>
<protein>
    <submittedName>
        <fullName evidence="4">Predicted protein</fullName>
    </submittedName>
</protein>
<feature type="repeat" description="ANK" evidence="3">
    <location>
        <begin position="106"/>
        <end position="128"/>
    </location>
</feature>
<feature type="non-terminal residue" evidence="4">
    <location>
        <position position="128"/>
    </location>
</feature>
<feature type="repeat" description="ANK" evidence="3">
    <location>
        <begin position="30"/>
        <end position="62"/>
    </location>
</feature>
<dbReference type="RefSeq" id="XP_003055286.1">
    <property type="nucleotide sequence ID" value="XM_003055240.1"/>
</dbReference>
<dbReference type="Gene3D" id="1.25.40.20">
    <property type="entry name" value="Ankyrin repeat-containing domain"/>
    <property type="match status" value="1"/>
</dbReference>
<keyword evidence="1" id="KW-0677">Repeat</keyword>
<evidence type="ECO:0000256" key="3">
    <source>
        <dbReference type="PROSITE-ProRule" id="PRU00023"/>
    </source>
</evidence>
<dbReference type="Pfam" id="PF12796">
    <property type="entry name" value="Ank_2"/>
    <property type="match status" value="1"/>
</dbReference>
<dbReference type="STRING" id="564608.C1MJB7"/>
<organism evidence="5">
    <name type="scientific">Micromonas pusilla (strain CCMP1545)</name>
    <name type="common">Picoplanktonic green alga</name>
    <dbReference type="NCBI Taxonomy" id="564608"/>
    <lineage>
        <taxon>Eukaryota</taxon>
        <taxon>Viridiplantae</taxon>
        <taxon>Chlorophyta</taxon>
        <taxon>Mamiellophyceae</taxon>
        <taxon>Mamiellales</taxon>
        <taxon>Mamiellaceae</taxon>
        <taxon>Micromonas</taxon>
    </lineage>
</organism>
<proteinExistence type="predicted"/>
<dbReference type="PANTHER" id="PTHR24161:SF85">
    <property type="entry name" value="PALMITOYLTRANSFERASE HIP14"/>
    <property type="match status" value="1"/>
</dbReference>
<gene>
    <name evidence="4" type="ORF">MICPUCDRAFT_7046</name>
</gene>
<dbReference type="OrthoDB" id="548600at2759"/>
<keyword evidence="5" id="KW-1185">Reference proteome</keyword>
<dbReference type="InterPro" id="IPR002110">
    <property type="entry name" value="Ankyrin_rpt"/>
</dbReference>
<dbReference type="GeneID" id="9680486"/>
<sequence>ALLLASLGDDAKTIRELLARGAWIECRTESGATPVICAASKGAGMALEALLDAGADITAVDKVGANVVHLAAHNGRVATIQNVFAHEKVTSSDGAKEALLRWPTNGGETPIMAAAKAGHDDVVRVLIE</sequence>
<reference evidence="4 5" key="1">
    <citation type="journal article" date="2009" name="Science">
        <title>Green evolution and dynamic adaptations revealed by genomes of the marine picoeukaryotes Micromonas.</title>
        <authorList>
            <person name="Worden A.Z."/>
            <person name="Lee J.H."/>
            <person name="Mock T."/>
            <person name="Rouze P."/>
            <person name="Simmons M.P."/>
            <person name="Aerts A.L."/>
            <person name="Allen A.E."/>
            <person name="Cuvelier M.L."/>
            <person name="Derelle E."/>
            <person name="Everett M.V."/>
            <person name="Foulon E."/>
            <person name="Grimwood J."/>
            <person name="Gundlach H."/>
            <person name="Henrissat B."/>
            <person name="Napoli C."/>
            <person name="McDonald S.M."/>
            <person name="Parker M.S."/>
            <person name="Rombauts S."/>
            <person name="Salamov A."/>
            <person name="Von Dassow P."/>
            <person name="Badger J.H."/>
            <person name="Coutinho P.M."/>
            <person name="Demir E."/>
            <person name="Dubchak I."/>
            <person name="Gentemann C."/>
            <person name="Eikrem W."/>
            <person name="Gready J.E."/>
            <person name="John U."/>
            <person name="Lanier W."/>
            <person name="Lindquist E.A."/>
            <person name="Lucas S."/>
            <person name="Mayer K.F."/>
            <person name="Moreau H."/>
            <person name="Not F."/>
            <person name="Otillar R."/>
            <person name="Panaud O."/>
            <person name="Pangilinan J."/>
            <person name="Paulsen I."/>
            <person name="Piegu B."/>
            <person name="Poliakov A."/>
            <person name="Robbens S."/>
            <person name="Schmutz J."/>
            <person name="Toulza E."/>
            <person name="Wyss T."/>
            <person name="Zelensky A."/>
            <person name="Zhou K."/>
            <person name="Armbrust E.V."/>
            <person name="Bhattacharya D."/>
            <person name="Goodenough U.W."/>
            <person name="Van de Peer Y."/>
            <person name="Grigoriev I.V."/>
        </authorList>
    </citation>
    <scope>NUCLEOTIDE SEQUENCE [LARGE SCALE GENOMIC DNA]</scope>
    <source>
        <strain evidence="4 5">CCMP1545</strain>
    </source>
</reference>
<dbReference type="SUPFAM" id="SSF48403">
    <property type="entry name" value="Ankyrin repeat"/>
    <property type="match status" value="1"/>
</dbReference>
<keyword evidence="2 3" id="KW-0040">ANK repeat</keyword>
<name>C1MJB7_MICPC</name>
<evidence type="ECO:0000313" key="5">
    <source>
        <dbReference type="Proteomes" id="UP000001876"/>
    </source>
</evidence>
<dbReference type="PROSITE" id="PS50297">
    <property type="entry name" value="ANK_REP_REGION"/>
    <property type="match status" value="2"/>
</dbReference>
<dbReference type="PROSITE" id="PS50088">
    <property type="entry name" value="ANK_REPEAT"/>
    <property type="match status" value="2"/>
</dbReference>
<evidence type="ECO:0000256" key="2">
    <source>
        <dbReference type="ARBA" id="ARBA00023043"/>
    </source>
</evidence>
<dbReference type="EMBL" id="GG663735">
    <property type="protein sequence ID" value="EEH60538.1"/>
    <property type="molecule type" value="Genomic_DNA"/>
</dbReference>
<evidence type="ECO:0000313" key="4">
    <source>
        <dbReference type="EMBL" id="EEH60538.1"/>
    </source>
</evidence>
<feature type="non-terminal residue" evidence="4">
    <location>
        <position position="1"/>
    </location>
</feature>
<dbReference type="InterPro" id="IPR036770">
    <property type="entry name" value="Ankyrin_rpt-contain_sf"/>
</dbReference>
<dbReference type="Proteomes" id="UP000001876">
    <property type="component" value="Unassembled WGS sequence"/>
</dbReference>
<dbReference type="AlphaFoldDB" id="C1MJB7"/>